<reference evidence="9 10" key="1">
    <citation type="submission" date="2018-06" db="EMBL/GenBank/DDBJ databases">
        <authorList>
            <consortium name="Pathogen Informatics"/>
            <person name="Doyle S."/>
        </authorList>
    </citation>
    <scope>NUCLEOTIDE SEQUENCE [LARGE SCALE GENOMIC DNA]</scope>
    <source>
        <strain evidence="9 10">NCTC9504</strain>
    </source>
</reference>
<evidence type="ECO:0000256" key="4">
    <source>
        <dbReference type="ARBA" id="ARBA00022475"/>
    </source>
</evidence>
<evidence type="ECO:0000313" key="9">
    <source>
        <dbReference type="EMBL" id="STU97558.1"/>
    </source>
</evidence>
<keyword evidence="9" id="KW-0547">Nucleotide-binding</keyword>
<dbReference type="GO" id="GO:0016020">
    <property type="term" value="C:membrane"/>
    <property type="evidence" value="ECO:0007669"/>
    <property type="project" value="UniProtKB-SubCell"/>
</dbReference>
<dbReference type="AlphaFoldDB" id="A0A378A3S8"/>
<proteinExistence type="inferred from homology"/>
<keyword evidence="9" id="KW-0378">Hydrolase</keyword>
<dbReference type="Pfam" id="PF00005">
    <property type="entry name" value="ABC_tran"/>
    <property type="match status" value="1"/>
</dbReference>
<feature type="domain" description="ABC transporter" evidence="8">
    <location>
        <begin position="26"/>
        <end position="89"/>
    </location>
</feature>
<accession>A0A378A3S8</accession>
<dbReference type="Proteomes" id="UP000254020">
    <property type="component" value="Unassembled WGS sequence"/>
</dbReference>
<evidence type="ECO:0000256" key="7">
    <source>
        <dbReference type="ARBA" id="ARBA00047356"/>
    </source>
</evidence>
<evidence type="ECO:0000256" key="2">
    <source>
        <dbReference type="ARBA" id="ARBA00005417"/>
    </source>
</evidence>
<protein>
    <recommendedName>
        <fullName evidence="6">ABC-type dipeptide transporter</fullName>
        <ecNumber evidence="6">7.4.2.9</ecNumber>
    </recommendedName>
</protein>
<organism evidence="9 10">
    <name type="scientific">Klebsiella pneumoniae subsp. pneumoniae</name>
    <dbReference type="NCBI Taxonomy" id="72407"/>
    <lineage>
        <taxon>Bacteria</taxon>
        <taxon>Pseudomonadati</taxon>
        <taxon>Pseudomonadota</taxon>
        <taxon>Gammaproteobacteria</taxon>
        <taxon>Enterobacterales</taxon>
        <taxon>Enterobacteriaceae</taxon>
        <taxon>Klebsiella/Raoultella group</taxon>
        <taxon>Klebsiella</taxon>
        <taxon>Klebsiella pneumoniae complex</taxon>
    </lineage>
</organism>
<dbReference type="GO" id="GO:0005524">
    <property type="term" value="F:ATP binding"/>
    <property type="evidence" value="ECO:0007669"/>
    <property type="project" value="UniProtKB-KW"/>
</dbReference>
<evidence type="ECO:0000313" key="10">
    <source>
        <dbReference type="Proteomes" id="UP000254020"/>
    </source>
</evidence>
<evidence type="ECO:0000259" key="8">
    <source>
        <dbReference type="Pfam" id="PF00005"/>
    </source>
</evidence>
<dbReference type="PANTHER" id="PTHR43297:SF2">
    <property type="entry name" value="DIPEPTIDE TRANSPORT ATP-BINDING PROTEIN DPPD"/>
    <property type="match status" value="1"/>
</dbReference>
<evidence type="ECO:0000256" key="6">
    <source>
        <dbReference type="ARBA" id="ARBA00038852"/>
    </source>
</evidence>
<dbReference type="Gene3D" id="3.40.50.300">
    <property type="entry name" value="P-loop containing nucleotide triphosphate hydrolases"/>
    <property type="match status" value="1"/>
</dbReference>
<evidence type="ECO:0000256" key="5">
    <source>
        <dbReference type="ARBA" id="ARBA00023136"/>
    </source>
</evidence>
<keyword evidence="3" id="KW-0813">Transport</keyword>
<dbReference type="GO" id="GO:0016887">
    <property type="term" value="F:ATP hydrolysis activity"/>
    <property type="evidence" value="ECO:0007669"/>
    <property type="project" value="InterPro"/>
</dbReference>
<name>A0A378A3S8_KLEPN</name>
<dbReference type="EC" id="7.4.2.9" evidence="6"/>
<keyword evidence="5" id="KW-0472">Membrane</keyword>
<evidence type="ECO:0000256" key="3">
    <source>
        <dbReference type="ARBA" id="ARBA00022448"/>
    </source>
</evidence>
<sequence length="137" mass="14978">MSDNAFVHVRDLRVVFRRDGQTINAVNGVSFEVQKGEVMALIGESGSGKSVTLRALMRLHPPGSSELSGTLQVGDDEVLTMSASQLRRYRGGRCAMIFRSRCWPSIRSTPSGSRLLKGCAATKGCRARRPGTGRWRP</sequence>
<gene>
    <name evidence="9" type="primary">gsiA_21</name>
    <name evidence="9" type="ORF">NCTC9504_04844</name>
</gene>
<keyword evidence="4" id="KW-1003">Cell membrane</keyword>
<dbReference type="SUPFAM" id="SSF52540">
    <property type="entry name" value="P-loop containing nucleoside triphosphate hydrolases"/>
    <property type="match status" value="1"/>
</dbReference>
<dbReference type="PANTHER" id="PTHR43297">
    <property type="entry name" value="OLIGOPEPTIDE TRANSPORT ATP-BINDING PROTEIN APPD"/>
    <property type="match status" value="1"/>
</dbReference>
<evidence type="ECO:0000256" key="1">
    <source>
        <dbReference type="ARBA" id="ARBA00004370"/>
    </source>
</evidence>
<comment type="catalytic activity">
    <reaction evidence="7">
        <text>a dipeptide(out) + ATP + H2O = a dipeptide(in) + ADP + phosphate + H(+)</text>
        <dbReference type="Rhea" id="RHEA:23120"/>
        <dbReference type="ChEBI" id="CHEBI:15377"/>
        <dbReference type="ChEBI" id="CHEBI:15378"/>
        <dbReference type="ChEBI" id="CHEBI:30616"/>
        <dbReference type="ChEBI" id="CHEBI:43474"/>
        <dbReference type="ChEBI" id="CHEBI:90799"/>
        <dbReference type="ChEBI" id="CHEBI:456216"/>
        <dbReference type="EC" id="7.4.2.9"/>
    </reaction>
</comment>
<dbReference type="EMBL" id="UGMA01000005">
    <property type="protein sequence ID" value="STU97558.1"/>
    <property type="molecule type" value="Genomic_DNA"/>
</dbReference>
<dbReference type="InterPro" id="IPR003439">
    <property type="entry name" value="ABC_transporter-like_ATP-bd"/>
</dbReference>
<comment type="similarity">
    <text evidence="2">Belongs to the ABC transporter superfamily.</text>
</comment>
<dbReference type="InterPro" id="IPR027417">
    <property type="entry name" value="P-loop_NTPase"/>
</dbReference>
<comment type="subcellular location">
    <subcellularLocation>
        <location evidence="1">Membrane</location>
    </subcellularLocation>
</comment>
<keyword evidence="9" id="KW-0067">ATP-binding</keyword>
<dbReference type="InterPro" id="IPR050388">
    <property type="entry name" value="ABC_Ni/Peptide_Import"/>
</dbReference>